<dbReference type="AlphaFoldDB" id="A0A2P7ZDX0"/>
<keyword evidence="4" id="KW-1133">Transmembrane helix</keyword>
<dbReference type="InterPro" id="IPR020846">
    <property type="entry name" value="MFS_dom"/>
</dbReference>
<comment type="caution">
    <text evidence="6">The sequence shown here is derived from an EMBL/GenBank/DDBJ whole genome shotgun (WGS) entry which is preliminary data.</text>
</comment>
<dbReference type="InterPro" id="IPR011701">
    <property type="entry name" value="MFS"/>
</dbReference>
<evidence type="ECO:0000259" key="5">
    <source>
        <dbReference type="PROSITE" id="PS50850"/>
    </source>
</evidence>
<feature type="transmembrane region" description="Helical" evidence="4">
    <location>
        <begin position="156"/>
        <end position="175"/>
    </location>
</feature>
<sequence>MDSDPEKAPAKEEADVTSPSSDSDSISNMSVPVNTTPIKSQHCGPPPLPPSELPLAPTTSNPLIRTISALSRVPTSLPFAPPPDGGTRAWLQVFGCHLGMAAVWGSVMSWGAFQTYYTTTLLPQYPQSTISWIGSIQVTLIFFVGVASGRLTDGGYFYPVVYLGFLLEVIGIFMTSLGTELWQLLLAQGICFGVGAGLAFTPMTALLSTYFEKRRAVAIALAASGAATGGLVFPIVMRQLLPQIGFGWSVRVVAFIILALNVSSAAVIRWRLPPRQTGPWVDYSAFKDKTFLLAITAMFFVFWAVYFAFFYVGVFARTEIGLSYEQSIDLLLVMVAIGVPARIVPGLIADHYLGPMTTLVPVVAFAALMLLVWIAVVNSAGLYVFSALYGISGAAIQSLFPAMLASLTPDIKMRGTRMGMGFFVASFAVLSGPPIAGEMISRRDGDFLAAQIWAGLSMSVGLILLVVCRFTKAGWSFKTKV</sequence>
<feature type="compositionally biased region" description="Low complexity" evidence="3">
    <location>
        <begin position="16"/>
        <end position="30"/>
    </location>
</feature>
<feature type="compositionally biased region" description="Basic and acidic residues" evidence="3">
    <location>
        <begin position="1"/>
        <end position="14"/>
    </location>
</feature>
<keyword evidence="7" id="KW-1185">Reference proteome</keyword>
<keyword evidence="4" id="KW-0472">Membrane</keyword>
<feature type="transmembrane region" description="Helical" evidence="4">
    <location>
        <begin position="419"/>
        <end position="436"/>
    </location>
</feature>
<evidence type="ECO:0000256" key="4">
    <source>
        <dbReference type="SAM" id="Phobius"/>
    </source>
</evidence>
<feature type="transmembrane region" description="Helical" evidence="4">
    <location>
        <begin position="216"/>
        <end position="236"/>
    </location>
</feature>
<evidence type="ECO:0000313" key="6">
    <source>
        <dbReference type="EMBL" id="PSK46409.1"/>
    </source>
</evidence>
<feature type="transmembrane region" description="Helical" evidence="4">
    <location>
        <begin position="89"/>
        <end position="110"/>
    </location>
</feature>
<keyword evidence="4" id="KW-0812">Transmembrane</keyword>
<dbReference type="Gene3D" id="1.20.1250.20">
    <property type="entry name" value="MFS general substrate transporter like domains"/>
    <property type="match status" value="1"/>
</dbReference>
<dbReference type="InterPro" id="IPR036259">
    <property type="entry name" value="MFS_trans_sf"/>
</dbReference>
<dbReference type="PANTHER" id="PTHR11360:SF130">
    <property type="entry name" value="MAJOR FACILITATOR SUPERFAMILY (MFS) PROFILE DOMAIN-CONTAINING PROTEIN-RELATED"/>
    <property type="match status" value="1"/>
</dbReference>
<reference evidence="6 7" key="1">
    <citation type="submission" date="2017-05" db="EMBL/GenBank/DDBJ databases">
        <title>Draft genome sequence of Elsinoe australis.</title>
        <authorList>
            <person name="Cheng Q."/>
        </authorList>
    </citation>
    <scope>NUCLEOTIDE SEQUENCE [LARGE SCALE GENOMIC DNA]</scope>
    <source>
        <strain evidence="6 7">NL1</strain>
    </source>
</reference>
<dbReference type="Proteomes" id="UP000243723">
    <property type="component" value="Unassembled WGS sequence"/>
</dbReference>
<dbReference type="OrthoDB" id="6499973at2759"/>
<feature type="transmembrane region" description="Helical" evidence="4">
    <location>
        <begin position="382"/>
        <end position="407"/>
    </location>
</feature>
<feature type="transmembrane region" description="Helical" evidence="4">
    <location>
        <begin position="130"/>
        <end position="149"/>
    </location>
</feature>
<organism evidence="6 7">
    <name type="scientific">Elsinoe australis</name>
    <dbReference type="NCBI Taxonomy" id="40998"/>
    <lineage>
        <taxon>Eukaryota</taxon>
        <taxon>Fungi</taxon>
        <taxon>Dikarya</taxon>
        <taxon>Ascomycota</taxon>
        <taxon>Pezizomycotina</taxon>
        <taxon>Dothideomycetes</taxon>
        <taxon>Dothideomycetidae</taxon>
        <taxon>Myriangiales</taxon>
        <taxon>Elsinoaceae</taxon>
        <taxon>Elsinoe</taxon>
    </lineage>
</organism>
<dbReference type="SUPFAM" id="SSF103473">
    <property type="entry name" value="MFS general substrate transporter"/>
    <property type="match status" value="1"/>
</dbReference>
<feature type="transmembrane region" description="Helical" evidence="4">
    <location>
        <begin position="248"/>
        <end position="270"/>
    </location>
</feature>
<dbReference type="EMBL" id="NHZQ01000236">
    <property type="protein sequence ID" value="PSK46409.1"/>
    <property type="molecule type" value="Genomic_DNA"/>
</dbReference>
<protein>
    <submittedName>
        <fullName evidence="6">Riboflavin transporter MCH5</fullName>
    </submittedName>
</protein>
<feature type="domain" description="Major facilitator superfamily (MFS) profile" evidence="5">
    <location>
        <begin position="85"/>
        <end position="472"/>
    </location>
</feature>
<comment type="similarity">
    <text evidence="2">Belongs to the major facilitator superfamily. Monocarboxylate porter (TC 2.A.1.13) family.</text>
</comment>
<gene>
    <name evidence="6" type="ORF">B9Z65_5377</name>
</gene>
<feature type="transmembrane region" description="Helical" evidence="4">
    <location>
        <begin position="181"/>
        <end position="204"/>
    </location>
</feature>
<evidence type="ECO:0000256" key="2">
    <source>
        <dbReference type="ARBA" id="ARBA00006727"/>
    </source>
</evidence>
<dbReference type="Pfam" id="PF07690">
    <property type="entry name" value="MFS_1"/>
    <property type="match status" value="1"/>
</dbReference>
<evidence type="ECO:0000256" key="3">
    <source>
        <dbReference type="SAM" id="MobiDB-lite"/>
    </source>
</evidence>
<feature type="transmembrane region" description="Helical" evidence="4">
    <location>
        <begin position="448"/>
        <end position="468"/>
    </location>
</feature>
<accession>A0A2P7ZDX0</accession>
<feature type="region of interest" description="Disordered" evidence="3">
    <location>
        <begin position="1"/>
        <end position="56"/>
    </location>
</feature>
<dbReference type="GO" id="GO:0022857">
    <property type="term" value="F:transmembrane transporter activity"/>
    <property type="evidence" value="ECO:0007669"/>
    <property type="project" value="InterPro"/>
</dbReference>
<dbReference type="GO" id="GO:0016020">
    <property type="term" value="C:membrane"/>
    <property type="evidence" value="ECO:0007669"/>
    <property type="project" value="UniProtKB-SubCell"/>
</dbReference>
<evidence type="ECO:0000256" key="1">
    <source>
        <dbReference type="ARBA" id="ARBA00004141"/>
    </source>
</evidence>
<feature type="transmembrane region" description="Helical" evidence="4">
    <location>
        <begin position="356"/>
        <end position="376"/>
    </location>
</feature>
<evidence type="ECO:0000313" key="7">
    <source>
        <dbReference type="Proteomes" id="UP000243723"/>
    </source>
</evidence>
<dbReference type="PROSITE" id="PS50850">
    <property type="entry name" value="MFS"/>
    <property type="match status" value="1"/>
</dbReference>
<name>A0A2P7ZDX0_9PEZI</name>
<proteinExistence type="inferred from homology"/>
<dbReference type="PANTHER" id="PTHR11360">
    <property type="entry name" value="MONOCARBOXYLATE TRANSPORTER"/>
    <property type="match status" value="1"/>
</dbReference>
<dbReference type="InterPro" id="IPR050327">
    <property type="entry name" value="Proton-linked_MCT"/>
</dbReference>
<feature type="transmembrane region" description="Helical" evidence="4">
    <location>
        <begin position="291"/>
        <end position="316"/>
    </location>
</feature>
<comment type="subcellular location">
    <subcellularLocation>
        <location evidence="1">Membrane</location>
        <topology evidence="1">Multi-pass membrane protein</topology>
    </subcellularLocation>
</comment>
<feature type="transmembrane region" description="Helical" evidence="4">
    <location>
        <begin position="328"/>
        <end position="349"/>
    </location>
</feature>